<name>A0ABS3C918_9BACT</name>
<protein>
    <submittedName>
        <fullName evidence="2">Uncharacterized protein</fullName>
    </submittedName>
</protein>
<dbReference type="RefSeq" id="WP_206580377.1">
    <property type="nucleotide sequence ID" value="NZ_JAFKCT010000016.1"/>
</dbReference>
<feature type="transmembrane region" description="Helical" evidence="1">
    <location>
        <begin position="37"/>
        <end position="58"/>
    </location>
</feature>
<comment type="caution">
    <text evidence="2">The sequence shown here is derived from an EMBL/GenBank/DDBJ whole genome shotgun (WGS) entry which is preliminary data.</text>
</comment>
<keyword evidence="1" id="KW-0472">Membrane</keyword>
<evidence type="ECO:0000313" key="3">
    <source>
        <dbReference type="Proteomes" id="UP000664317"/>
    </source>
</evidence>
<accession>A0ABS3C918</accession>
<sequence>MNQLPKLKDFQAPEGYFERLPDQILTREKGRKFSFPVPYAAAAAVLIGLGLAWQLGWFSPEPQLLSLDEEAQLYIDSQVWTAEDVLTLSDDPNALLDQIIAEEMPVSDDVWLENELTWF</sequence>
<organism evidence="2 3">
    <name type="scientific">Algoriphagus oliviformis</name>
    <dbReference type="NCBI Taxonomy" id="2811231"/>
    <lineage>
        <taxon>Bacteria</taxon>
        <taxon>Pseudomonadati</taxon>
        <taxon>Bacteroidota</taxon>
        <taxon>Cytophagia</taxon>
        <taxon>Cytophagales</taxon>
        <taxon>Cyclobacteriaceae</taxon>
        <taxon>Algoriphagus</taxon>
    </lineage>
</organism>
<evidence type="ECO:0000256" key="1">
    <source>
        <dbReference type="SAM" id="Phobius"/>
    </source>
</evidence>
<keyword evidence="1" id="KW-1133">Transmembrane helix</keyword>
<keyword evidence="1" id="KW-0812">Transmembrane</keyword>
<keyword evidence="3" id="KW-1185">Reference proteome</keyword>
<dbReference type="Proteomes" id="UP000664317">
    <property type="component" value="Unassembled WGS sequence"/>
</dbReference>
<dbReference type="EMBL" id="JAFKCT010000016">
    <property type="protein sequence ID" value="MBN7813605.1"/>
    <property type="molecule type" value="Genomic_DNA"/>
</dbReference>
<evidence type="ECO:0000313" key="2">
    <source>
        <dbReference type="EMBL" id="MBN7813605.1"/>
    </source>
</evidence>
<reference evidence="2 3" key="1">
    <citation type="submission" date="2021-03" db="EMBL/GenBank/DDBJ databases">
        <title>novel species isolated from a fishpond in China.</title>
        <authorList>
            <person name="Lu H."/>
            <person name="Cai Z."/>
        </authorList>
    </citation>
    <scope>NUCLEOTIDE SEQUENCE [LARGE SCALE GENOMIC DNA]</scope>
    <source>
        <strain evidence="2 3">H41</strain>
    </source>
</reference>
<gene>
    <name evidence="2" type="ORF">J0A68_21800</name>
</gene>
<proteinExistence type="predicted"/>